<evidence type="ECO:0000313" key="1">
    <source>
        <dbReference type="EMBL" id="MBB5436307.1"/>
    </source>
</evidence>
<name>A0A7W8QTN2_9ACTN</name>
<keyword evidence="2" id="KW-1185">Reference proteome</keyword>
<dbReference type="EMBL" id="JACHDB010000003">
    <property type="protein sequence ID" value="MBB5436307.1"/>
    <property type="molecule type" value="Genomic_DNA"/>
</dbReference>
<dbReference type="Proteomes" id="UP000572635">
    <property type="component" value="Unassembled WGS sequence"/>
</dbReference>
<protein>
    <submittedName>
        <fullName evidence="1">Uncharacterized protein</fullName>
    </submittedName>
</protein>
<sequence>MNAPAPGAVVEAAELKAPADGRPLGERLAAAALRAAWAPVRRTEVWQDPRPALGRIRAGGGRWPRAAAVVAAAAYLAYAPAVPIGRHHMADLDRPALGEAWEAHPGRGMRAYLACVAGPALYAAWIAQSPARVLTAAVVAAVFAL</sequence>
<gene>
    <name evidence="1" type="ORF">HDA36_006471</name>
</gene>
<dbReference type="AlphaFoldDB" id="A0A7W8QTN2"/>
<reference evidence="1 2" key="1">
    <citation type="submission" date="2020-08" db="EMBL/GenBank/DDBJ databases">
        <title>Sequencing the genomes of 1000 actinobacteria strains.</title>
        <authorList>
            <person name="Klenk H.-P."/>
        </authorList>
    </citation>
    <scope>NUCLEOTIDE SEQUENCE [LARGE SCALE GENOMIC DNA]</scope>
    <source>
        <strain evidence="1 2">DSM 44551</strain>
    </source>
</reference>
<comment type="caution">
    <text evidence="1">The sequence shown here is derived from an EMBL/GenBank/DDBJ whole genome shotgun (WGS) entry which is preliminary data.</text>
</comment>
<evidence type="ECO:0000313" key="2">
    <source>
        <dbReference type="Proteomes" id="UP000572635"/>
    </source>
</evidence>
<dbReference type="RefSeq" id="WP_184399948.1">
    <property type="nucleotide sequence ID" value="NZ_JACHDB010000003.1"/>
</dbReference>
<organism evidence="1 2">
    <name type="scientific">Nocardiopsis composta</name>
    <dbReference type="NCBI Taxonomy" id="157465"/>
    <lineage>
        <taxon>Bacteria</taxon>
        <taxon>Bacillati</taxon>
        <taxon>Actinomycetota</taxon>
        <taxon>Actinomycetes</taxon>
        <taxon>Streptosporangiales</taxon>
        <taxon>Nocardiopsidaceae</taxon>
        <taxon>Nocardiopsis</taxon>
    </lineage>
</organism>
<accession>A0A7W8QTN2</accession>
<proteinExistence type="predicted"/>